<organism evidence="1 2">
    <name type="scientific">Shewanella zhuhaiensis</name>
    <dbReference type="NCBI Taxonomy" id="2919576"/>
    <lineage>
        <taxon>Bacteria</taxon>
        <taxon>Pseudomonadati</taxon>
        <taxon>Pseudomonadota</taxon>
        <taxon>Gammaproteobacteria</taxon>
        <taxon>Alteromonadales</taxon>
        <taxon>Shewanellaceae</taxon>
        <taxon>Shewanella</taxon>
    </lineage>
</organism>
<gene>
    <name evidence="1" type="ORF">MJ923_12360</name>
</gene>
<accession>A0AAJ1BJW7</accession>
<proteinExistence type="predicted"/>
<comment type="caution">
    <text evidence="1">The sequence shown here is derived from an EMBL/GenBank/DDBJ whole genome shotgun (WGS) entry which is preliminary data.</text>
</comment>
<dbReference type="EMBL" id="JAKUDL010000004">
    <property type="protein sequence ID" value="MCH4295094.1"/>
    <property type="molecule type" value="Genomic_DNA"/>
</dbReference>
<evidence type="ECO:0000313" key="2">
    <source>
        <dbReference type="Proteomes" id="UP001297581"/>
    </source>
</evidence>
<keyword evidence="2" id="KW-1185">Reference proteome</keyword>
<name>A0AAJ1BJW7_9GAMM</name>
<evidence type="ECO:0000313" key="1">
    <source>
        <dbReference type="EMBL" id="MCH4295094.1"/>
    </source>
</evidence>
<protein>
    <submittedName>
        <fullName evidence="1">Uncharacterized protein</fullName>
    </submittedName>
</protein>
<reference evidence="1 2" key="1">
    <citation type="submission" date="2022-02" db="EMBL/GenBank/DDBJ databases">
        <title>The genome sequence of Shewanella sp. 3B26.</title>
        <authorList>
            <person name="Du J."/>
        </authorList>
    </citation>
    <scope>NUCLEOTIDE SEQUENCE [LARGE SCALE GENOMIC DNA]</scope>
    <source>
        <strain evidence="1 2">3B26</strain>
    </source>
</reference>
<sequence length="49" mass="5404">MAAVFFHQSPTITASYEKLQAKNIEIISLTCRFATHALSPIGRLVSFPP</sequence>
<dbReference type="Proteomes" id="UP001297581">
    <property type="component" value="Unassembled WGS sequence"/>
</dbReference>
<dbReference type="AlphaFoldDB" id="A0AAJ1BJW7"/>